<feature type="non-terminal residue" evidence="12">
    <location>
        <position position="605"/>
    </location>
</feature>
<dbReference type="InterPro" id="IPR011011">
    <property type="entry name" value="Znf_FYVE_PHD"/>
</dbReference>
<dbReference type="InterPro" id="IPR017455">
    <property type="entry name" value="Znf_FYVE-rel"/>
</dbReference>
<dbReference type="EMBL" id="KB742615">
    <property type="protein sequence ID" value="EOB06466.1"/>
    <property type="molecule type" value="Genomic_DNA"/>
</dbReference>
<evidence type="ECO:0000313" key="12">
    <source>
        <dbReference type="EMBL" id="EOB06466.1"/>
    </source>
</evidence>
<comment type="subcellular location">
    <subcellularLocation>
        <location evidence="7">Synapse</location>
    </subcellularLocation>
</comment>
<evidence type="ECO:0000256" key="8">
    <source>
        <dbReference type="PROSITE-ProRule" id="PRU00091"/>
    </source>
</evidence>
<keyword evidence="2" id="KW-0677">Repeat</keyword>
<evidence type="ECO:0000259" key="11">
    <source>
        <dbReference type="PROSITE" id="PS50178"/>
    </source>
</evidence>
<dbReference type="InterPro" id="IPR001565">
    <property type="entry name" value="Synaptotagmin"/>
</dbReference>
<dbReference type="SUPFAM" id="SSF57903">
    <property type="entry name" value="FYVE/PHD zinc finger"/>
    <property type="match status" value="1"/>
</dbReference>
<dbReference type="Gene3D" id="2.60.40.150">
    <property type="entry name" value="C2 domain"/>
    <property type="match status" value="2"/>
</dbReference>
<dbReference type="CDD" id="cd15762">
    <property type="entry name" value="FYVE_RP3A"/>
    <property type="match status" value="1"/>
</dbReference>
<evidence type="ECO:0000256" key="7">
    <source>
        <dbReference type="ARBA" id="ARBA00034103"/>
    </source>
</evidence>
<dbReference type="InterPro" id="IPR047022">
    <property type="entry name" value="Rabphilin_Doc2_C2A"/>
</dbReference>
<dbReference type="InterPro" id="IPR013083">
    <property type="entry name" value="Znf_RING/FYVE/PHD"/>
</dbReference>
<evidence type="ECO:0000259" key="10">
    <source>
        <dbReference type="PROSITE" id="PS50004"/>
    </source>
</evidence>
<accession>R0K8B4</accession>
<feature type="non-terminal residue" evidence="12">
    <location>
        <position position="1"/>
    </location>
</feature>
<dbReference type="Pfam" id="PF00168">
    <property type="entry name" value="C2"/>
    <property type="match status" value="2"/>
</dbReference>
<feature type="domain" description="C2" evidence="10">
    <location>
        <begin position="302"/>
        <end position="430"/>
    </location>
</feature>
<evidence type="ECO:0000256" key="3">
    <source>
        <dbReference type="ARBA" id="ARBA00022771"/>
    </source>
</evidence>
<feature type="domain" description="FYVE-type" evidence="11">
    <location>
        <begin position="15"/>
        <end position="72"/>
    </location>
</feature>
<dbReference type="InterPro" id="IPR028698">
    <property type="entry name" value="FYVE_RPH3A"/>
</dbReference>
<dbReference type="PROSITE" id="PS50178">
    <property type="entry name" value="ZF_FYVE"/>
    <property type="match status" value="1"/>
</dbReference>
<dbReference type="Pfam" id="PF02318">
    <property type="entry name" value="FYVE_2"/>
    <property type="match status" value="1"/>
</dbReference>
<evidence type="ECO:0000256" key="5">
    <source>
        <dbReference type="ARBA" id="ARBA00022837"/>
    </source>
</evidence>
<keyword evidence="5" id="KW-0106">Calcium</keyword>
<dbReference type="FunFam" id="2.60.40.150:FF:000023">
    <property type="entry name" value="Double C2-like domain-containing protein"/>
    <property type="match status" value="1"/>
</dbReference>
<dbReference type="GO" id="GO:0006887">
    <property type="term" value="P:exocytosis"/>
    <property type="evidence" value="ECO:0007669"/>
    <property type="project" value="TreeGrafter"/>
</dbReference>
<proteinExistence type="predicted"/>
<dbReference type="SUPFAM" id="SSF49562">
    <property type="entry name" value="C2 domain (Calcium/lipid-binding domain, CaLB)"/>
    <property type="match status" value="2"/>
</dbReference>
<dbReference type="InterPro" id="IPR000008">
    <property type="entry name" value="C2_dom"/>
</dbReference>
<dbReference type="PRINTS" id="PR00399">
    <property type="entry name" value="SYNAPTOTAGMN"/>
</dbReference>
<dbReference type="GO" id="GO:0098850">
    <property type="term" value="C:extrinsic component of synaptic vesicle membrane"/>
    <property type="evidence" value="ECO:0007669"/>
    <property type="project" value="TreeGrafter"/>
</dbReference>
<feature type="region of interest" description="Disordered" evidence="9">
    <location>
        <begin position="92"/>
        <end position="127"/>
    </location>
</feature>
<keyword evidence="3 8" id="KW-0863">Zinc-finger</keyword>
<dbReference type="SMART" id="SM00239">
    <property type="entry name" value="C2"/>
    <property type="match status" value="2"/>
</dbReference>
<feature type="compositionally biased region" description="Low complexity" evidence="9">
    <location>
        <begin position="95"/>
        <end position="104"/>
    </location>
</feature>
<dbReference type="InterPro" id="IPR043566">
    <property type="entry name" value="Rabphilin/DOC2/Noc2"/>
</dbReference>
<protein>
    <submittedName>
        <fullName evidence="12">Rabphilin-3A</fullName>
    </submittedName>
</protein>
<gene>
    <name evidence="12" type="ORF">Anapl_14191</name>
</gene>
<dbReference type="FunFam" id="2.60.40.150:FF:000032">
    <property type="entry name" value="Double c2-like domain-containing"/>
    <property type="match status" value="1"/>
</dbReference>
<dbReference type="CDD" id="cd08384">
    <property type="entry name" value="C2B_Rabphilin_Doc2"/>
    <property type="match status" value="1"/>
</dbReference>
<name>R0K8B4_ANAPL</name>
<keyword evidence="13" id="KW-1185">Reference proteome</keyword>
<feature type="domain" description="C2" evidence="10">
    <location>
        <begin position="465"/>
        <end position="594"/>
    </location>
</feature>
<keyword evidence="4" id="KW-0862">Zinc</keyword>
<evidence type="ECO:0000256" key="9">
    <source>
        <dbReference type="SAM" id="MobiDB-lite"/>
    </source>
</evidence>
<dbReference type="InterPro" id="IPR041282">
    <property type="entry name" value="FYVE_2"/>
</dbReference>
<dbReference type="Proteomes" id="UP000296049">
    <property type="component" value="Unassembled WGS sequence"/>
</dbReference>
<evidence type="ECO:0000313" key="13">
    <source>
        <dbReference type="Proteomes" id="UP000296049"/>
    </source>
</evidence>
<dbReference type="GO" id="GO:0017158">
    <property type="term" value="P:regulation of calcium ion-dependent exocytosis"/>
    <property type="evidence" value="ECO:0007669"/>
    <property type="project" value="TreeGrafter"/>
</dbReference>
<keyword evidence="1" id="KW-0479">Metal-binding</keyword>
<evidence type="ECO:0000256" key="2">
    <source>
        <dbReference type="ARBA" id="ARBA00022737"/>
    </source>
</evidence>
<evidence type="ECO:0000256" key="1">
    <source>
        <dbReference type="ARBA" id="ARBA00022723"/>
    </source>
</evidence>
<dbReference type="GO" id="GO:0061669">
    <property type="term" value="P:spontaneous neurotransmitter secretion"/>
    <property type="evidence" value="ECO:0007669"/>
    <property type="project" value="TreeGrafter"/>
</dbReference>
<dbReference type="AlphaFoldDB" id="R0K8B4"/>
<dbReference type="GO" id="GO:0043005">
    <property type="term" value="C:neuron projection"/>
    <property type="evidence" value="ECO:0007669"/>
    <property type="project" value="TreeGrafter"/>
</dbReference>
<dbReference type="GO" id="GO:0045211">
    <property type="term" value="C:postsynaptic membrane"/>
    <property type="evidence" value="ECO:0007669"/>
    <property type="project" value="TreeGrafter"/>
</dbReference>
<dbReference type="PANTHER" id="PTHR45729:SF3">
    <property type="entry name" value="RABPHILIN-3A"/>
    <property type="match status" value="1"/>
</dbReference>
<dbReference type="InterPro" id="IPR035892">
    <property type="entry name" value="C2_domain_sf"/>
</dbReference>
<dbReference type="PROSITE" id="PS50004">
    <property type="entry name" value="C2"/>
    <property type="match status" value="2"/>
</dbReference>
<keyword evidence="6" id="KW-0770">Synapse</keyword>
<dbReference type="PRINTS" id="PR00360">
    <property type="entry name" value="C2DOMAIN"/>
</dbReference>
<evidence type="ECO:0000256" key="6">
    <source>
        <dbReference type="ARBA" id="ARBA00023018"/>
    </source>
</evidence>
<dbReference type="Gene3D" id="3.30.40.10">
    <property type="entry name" value="Zinc/RING finger domain, C3HC4 (zinc finger)"/>
    <property type="match status" value="1"/>
</dbReference>
<dbReference type="GO" id="GO:0008270">
    <property type="term" value="F:zinc ion binding"/>
    <property type="evidence" value="ECO:0007669"/>
    <property type="project" value="UniProtKB-KW"/>
</dbReference>
<dbReference type="PANTHER" id="PTHR45729">
    <property type="entry name" value="RABPHILIN, ISOFORM A"/>
    <property type="match status" value="1"/>
</dbReference>
<sequence>RLMTRLEDMRRSVLGDGVNRCILCGEQLGPRGSACVVCEDCKKNVCTKCGVETTNSRPHPIWLCKICSEQREVWKRSGAWFFKGLPKQMLPQPMPVSKSKVPSAPSEPSPGEPPSQDPKLPARAPSRGRWHCWGSRLSSPSLVRAMWAAGGSTARVGSSFTTSRSVCAPKARRTSRIAAVSAAVRPPCPRPPPDAFPGVFSPCSPRVCHSCSWPPARPQPSRDFPKPPSENHPVPRCLRAPGLLLSASRSPCSPCAQRPSPPPRNLLRLAFSLHPAPQRAQPRINIPFVSPRRFIPPSEPATLGALEFSLLYDQENSALHCTLLRAKGLKPMDSNGLADPYVKLHLLPGASKSNKLRTKTLRNTRNPVWNETLVYHGITDEDMQRKTLRQEREQGISVCDEDKFGHNEFIGETRVSLKKLKANQKKNFNICLERVIPMKRTGTTGSSRGMALYEEEVDRGGDIEERGKILVSLMYSTQQGGLIVGIVRCVHLAAMDANGYSDPFVKLWLKPDMGKKAKHKTQIKKKTLNPEFNEEFFYDIKHSDLAKKSLDISVWDYDIGKSNDYIVGITAKGERLKHWYECLKNKDKKIERWHTLQNENHVASD</sequence>
<evidence type="ECO:0000256" key="4">
    <source>
        <dbReference type="ARBA" id="ARBA00022833"/>
    </source>
</evidence>
<dbReference type="GO" id="GO:0006886">
    <property type="term" value="P:intracellular protein transport"/>
    <property type="evidence" value="ECO:0007669"/>
    <property type="project" value="InterPro"/>
</dbReference>
<feature type="compositionally biased region" description="Pro residues" evidence="9">
    <location>
        <begin position="105"/>
        <end position="116"/>
    </location>
</feature>
<reference evidence="13" key="1">
    <citation type="journal article" date="2013" name="Nat. Genet.">
        <title>The duck genome and transcriptome provide insight into an avian influenza virus reservoir species.</title>
        <authorList>
            <person name="Huang Y."/>
            <person name="Li Y."/>
            <person name="Burt D.W."/>
            <person name="Chen H."/>
            <person name="Zhang Y."/>
            <person name="Qian W."/>
            <person name="Kim H."/>
            <person name="Gan S."/>
            <person name="Zhao Y."/>
            <person name="Li J."/>
            <person name="Yi K."/>
            <person name="Feng H."/>
            <person name="Zhu P."/>
            <person name="Li B."/>
            <person name="Liu Q."/>
            <person name="Fairley S."/>
            <person name="Magor K.E."/>
            <person name="Du Z."/>
            <person name="Hu X."/>
            <person name="Goodman L."/>
            <person name="Tafer H."/>
            <person name="Vignal A."/>
            <person name="Lee T."/>
            <person name="Kim K.W."/>
            <person name="Sheng Z."/>
            <person name="An Y."/>
            <person name="Searle S."/>
            <person name="Herrero J."/>
            <person name="Groenen M.A."/>
            <person name="Crooijmans R.P."/>
            <person name="Faraut T."/>
            <person name="Cai Q."/>
            <person name="Webster R.G."/>
            <person name="Aldridge J.R."/>
            <person name="Warren W.C."/>
            <person name="Bartschat S."/>
            <person name="Kehr S."/>
            <person name="Marz M."/>
            <person name="Stadler P.F."/>
            <person name="Smith J."/>
            <person name="Kraus R.H."/>
            <person name="Zhao Y."/>
            <person name="Ren L."/>
            <person name="Fei J."/>
            <person name="Morisson M."/>
            <person name="Kaiser P."/>
            <person name="Griffin D.K."/>
            <person name="Rao M."/>
            <person name="Pitel F."/>
            <person name="Wang J."/>
            <person name="Li N."/>
        </authorList>
    </citation>
    <scope>NUCLEOTIDE SEQUENCE [LARGE SCALE GENOMIC DNA]</scope>
</reference>
<dbReference type="CDD" id="cd04035">
    <property type="entry name" value="C2A_Rabphilin_Doc2"/>
    <property type="match status" value="1"/>
</dbReference>
<organism evidence="12 13">
    <name type="scientific">Anas platyrhynchos</name>
    <name type="common">Mallard</name>
    <name type="synonym">Anas boschas</name>
    <dbReference type="NCBI Taxonomy" id="8839"/>
    <lineage>
        <taxon>Eukaryota</taxon>
        <taxon>Metazoa</taxon>
        <taxon>Chordata</taxon>
        <taxon>Craniata</taxon>
        <taxon>Vertebrata</taxon>
        <taxon>Euteleostomi</taxon>
        <taxon>Archelosauria</taxon>
        <taxon>Archosauria</taxon>
        <taxon>Dinosauria</taxon>
        <taxon>Saurischia</taxon>
        <taxon>Theropoda</taxon>
        <taxon>Coelurosauria</taxon>
        <taxon>Aves</taxon>
        <taxon>Neognathae</taxon>
        <taxon>Galloanserae</taxon>
        <taxon>Anseriformes</taxon>
        <taxon>Anatidae</taxon>
        <taxon>Anatinae</taxon>
        <taxon>Anas</taxon>
    </lineage>
</organism>